<evidence type="ECO:0000313" key="6">
    <source>
        <dbReference type="Proteomes" id="UP000812440"/>
    </source>
</evidence>
<evidence type="ECO:0000256" key="1">
    <source>
        <dbReference type="ARBA" id="ARBA00006995"/>
    </source>
</evidence>
<dbReference type="OrthoDB" id="539634at2759"/>
<dbReference type="InterPro" id="IPR011990">
    <property type="entry name" value="TPR-like_helical_dom_sf"/>
</dbReference>
<keyword evidence="3" id="KW-0677">Repeat</keyword>
<dbReference type="EMBL" id="JAACNH010000008">
    <property type="protein sequence ID" value="KAG8434578.1"/>
    <property type="molecule type" value="Genomic_DNA"/>
</dbReference>
<reference evidence="5" key="1">
    <citation type="thesis" date="2020" institute="ProQuest LLC" country="789 East Eisenhower Parkway, Ann Arbor, MI, USA">
        <title>Comparative Genomics and Chromosome Evolution.</title>
        <authorList>
            <person name="Mudd A.B."/>
        </authorList>
    </citation>
    <scope>NUCLEOTIDE SEQUENCE</scope>
    <source>
        <strain evidence="5">Female2</strain>
        <tissue evidence="5">Blood</tissue>
    </source>
</reference>
<sequence length="199" mass="21705">MCTPNDKAVLHALFNPNVPFGNFDEQSPGDIEDNEDLDERFPPALLQQVCALERNGVEAAECGDVKTAILRFNEAIVLLPGRASAYNNRAQALRLQGDVTGALKDLDRAVELSGAKGVSGQKALVQRGLILRLQGNDDAARKDLQKAAQLGSAFAKQQLILMNPYAALCNNMLRDMVQKLHQKELNAETHKDVGDDRDA</sequence>
<comment type="caution">
    <text evidence="5">The sequence shown here is derived from an EMBL/GenBank/DDBJ whole genome shotgun (WGS) entry which is preliminary data.</text>
</comment>
<evidence type="ECO:0000313" key="5">
    <source>
        <dbReference type="EMBL" id="KAG8434578.1"/>
    </source>
</evidence>
<keyword evidence="6" id="KW-1185">Reference proteome</keyword>
<organism evidence="5 6">
    <name type="scientific">Hymenochirus boettgeri</name>
    <name type="common">Congo dwarf clawed frog</name>
    <dbReference type="NCBI Taxonomy" id="247094"/>
    <lineage>
        <taxon>Eukaryota</taxon>
        <taxon>Metazoa</taxon>
        <taxon>Chordata</taxon>
        <taxon>Craniata</taxon>
        <taxon>Vertebrata</taxon>
        <taxon>Euteleostomi</taxon>
        <taxon>Amphibia</taxon>
        <taxon>Batrachia</taxon>
        <taxon>Anura</taxon>
        <taxon>Pipoidea</taxon>
        <taxon>Pipidae</taxon>
        <taxon>Pipinae</taxon>
        <taxon>Hymenochirus</taxon>
    </lineage>
</organism>
<comment type="similarity">
    <text evidence="1">Belongs to the TTC36 family.</text>
</comment>
<dbReference type="FunFam" id="1.25.40.10:FF:000213">
    <property type="entry name" value="Tetratricopeptide repeat domain 36"/>
    <property type="match status" value="1"/>
</dbReference>
<dbReference type="Pfam" id="PF13181">
    <property type="entry name" value="TPR_8"/>
    <property type="match status" value="1"/>
</dbReference>
<accession>A0A8T2IU73</accession>
<dbReference type="PANTHER" id="PTHR21405:SF0">
    <property type="entry name" value="TETRATRICOPEPTIDE REPEAT PROTEIN 36"/>
    <property type="match status" value="1"/>
</dbReference>
<dbReference type="InterPro" id="IPR038906">
    <property type="entry name" value="TTC36"/>
</dbReference>
<dbReference type="SUPFAM" id="SSF48452">
    <property type="entry name" value="TPR-like"/>
    <property type="match status" value="1"/>
</dbReference>
<protein>
    <recommendedName>
        <fullName evidence="2">Tetratricopeptide repeat protein 36</fullName>
    </recommendedName>
</protein>
<dbReference type="Pfam" id="PF13374">
    <property type="entry name" value="TPR_10"/>
    <property type="match status" value="1"/>
</dbReference>
<proteinExistence type="inferred from homology"/>
<dbReference type="InterPro" id="IPR019734">
    <property type="entry name" value="TPR_rpt"/>
</dbReference>
<dbReference type="AlphaFoldDB" id="A0A8T2IU73"/>
<evidence type="ECO:0000256" key="3">
    <source>
        <dbReference type="ARBA" id="ARBA00022737"/>
    </source>
</evidence>
<evidence type="ECO:0000256" key="4">
    <source>
        <dbReference type="ARBA" id="ARBA00022803"/>
    </source>
</evidence>
<name>A0A8T2IU73_9PIPI</name>
<dbReference type="Proteomes" id="UP000812440">
    <property type="component" value="Chromosome 7"/>
</dbReference>
<evidence type="ECO:0000256" key="2">
    <source>
        <dbReference type="ARBA" id="ARBA00019994"/>
    </source>
</evidence>
<gene>
    <name evidence="5" type="ORF">GDO86_012812</name>
</gene>
<keyword evidence="4" id="KW-0802">TPR repeat</keyword>
<dbReference type="Gene3D" id="1.25.40.10">
    <property type="entry name" value="Tetratricopeptide repeat domain"/>
    <property type="match status" value="1"/>
</dbReference>
<dbReference type="PANTHER" id="PTHR21405">
    <property type="entry name" value="CDNA SEQUENCE BC021608"/>
    <property type="match status" value="1"/>
</dbReference>
<dbReference type="SMART" id="SM00028">
    <property type="entry name" value="TPR"/>
    <property type="match status" value="3"/>
</dbReference>
<dbReference type="GO" id="GO:0006570">
    <property type="term" value="P:tyrosine metabolic process"/>
    <property type="evidence" value="ECO:0007669"/>
    <property type="project" value="TreeGrafter"/>
</dbReference>